<feature type="region of interest" description="Disordered" evidence="1">
    <location>
        <begin position="25"/>
        <end position="44"/>
    </location>
</feature>
<dbReference type="EMBL" id="UFQS01002454">
    <property type="protein sequence ID" value="SSX14087.1"/>
    <property type="molecule type" value="Genomic_DNA"/>
</dbReference>
<sequence length="71" mass="7815">MDHPGGSFASPWAAVLNHHSMSGIDHSGFSSHPSHGHHAPHHGMAMNLHMPQSFSYFRKVNNEVNLYVTAL</sequence>
<accession>A0A336MSI7</accession>
<dbReference type="EMBL" id="UFQT01002454">
    <property type="protein sequence ID" value="SSX33504.1"/>
    <property type="molecule type" value="Genomic_DNA"/>
</dbReference>
<dbReference type="VEuPathDB" id="VectorBase:CSON006555"/>
<reference evidence="2" key="1">
    <citation type="submission" date="2018-04" db="EMBL/GenBank/DDBJ databases">
        <authorList>
            <person name="Go L.Y."/>
            <person name="Mitchell J.A."/>
        </authorList>
    </citation>
    <scope>NUCLEOTIDE SEQUENCE</scope>
    <source>
        <tissue evidence="2">Whole organism</tissue>
    </source>
</reference>
<evidence type="ECO:0000313" key="3">
    <source>
        <dbReference type="EMBL" id="SSX33504.1"/>
    </source>
</evidence>
<proteinExistence type="predicted"/>
<evidence type="ECO:0000313" key="2">
    <source>
        <dbReference type="EMBL" id="SSX14087.1"/>
    </source>
</evidence>
<reference evidence="3" key="2">
    <citation type="submission" date="2018-07" db="EMBL/GenBank/DDBJ databases">
        <authorList>
            <person name="Quirk P.G."/>
            <person name="Krulwich T.A."/>
        </authorList>
    </citation>
    <scope>NUCLEOTIDE SEQUENCE</scope>
</reference>
<dbReference type="AlphaFoldDB" id="A0A336MSI7"/>
<organism evidence="3">
    <name type="scientific">Culicoides sonorensis</name>
    <name type="common">Biting midge</name>
    <dbReference type="NCBI Taxonomy" id="179676"/>
    <lineage>
        <taxon>Eukaryota</taxon>
        <taxon>Metazoa</taxon>
        <taxon>Ecdysozoa</taxon>
        <taxon>Arthropoda</taxon>
        <taxon>Hexapoda</taxon>
        <taxon>Insecta</taxon>
        <taxon>Pterygota</taxon>
        <taxon>Neoptera</taxon>
        <taxon>Endopterygota</taxon>
        <taxon>Diptera</taxon>
        <taxon>Nematocera</taxon>
        <taxon>Chironomoidea</taxon>
        <taxon>Ceratopogonidae</taxon>
        <taxon>Ceratopogoninae</taxon>
        <taxon>Culicoides</taxon>
        <taxon>Monoculicoides</taxon>
    </lineage>
</organism>
<protein>
    <submittedName>
        <fullName evidence="3">CSON006555 protein</fullName>
    </submittedName>
</protein>
<name>A0A336MSI7_CULSO</name>
<gene>
    <name evidence="3" type="primary">CSON006555</name>
</gene>
<evidence type="ECO:0000256" key="1">
    <source>
        <dbReference type="SAM" id="MobiDB-lite"/>
    </source>
</evidence>